<dbReference type="GO" id="GO:0003677">
    <property type="term" value="F:DNA binding"/>
    <property type="evidence" value="ECO:0007669"/>
    <property type="project" value="InterPro"/>
</dbReference>
<dbReference type="InterPro" id="IPR047854">
    <property type="entry name" value="RFC_lid"/>
</dbReference>
<dbReference type="GO" id="GO:0016887">
    <property type="term" value="F:ATP hydrolysis activity"/>
    <property type="evidence" value="ECO:0007669"/>
    <property type="project" value="InterPro"/>
</dbReference>
<dbReference type="Gene3D" id="1.20.272.10">
    <property type="match status" value="1"/>
</dbReference>
<comment type="similarity">
    <text evidence="1">Belongs to the activator 1 small subunits family.</text>
</comment>
<dbReference type="InterPro" id="IPR008921">
    <property type="entry name" value="DNA_pol3_clamp-load_cplx_C"/>
</dbReference>
<dbReference type="OrthoDB" id="4199794at2759"/>
<dbReference type="GeneID" id="92366560"/>
<dbReference type="FunFam" id="3.40.50.300:FF:000952">
    <property type="entry name" value="Replication factor C subunit 2"/>
    <property type="match status" value="1"/>
</dbReference>
<sequence>MSITQNNNLWVEKYRPRQIADIYHQTEVVKMLKNVLEFGNMPHLLFYGPPGTGKTSAILALCRELFGNDEFRNRTLELNASDERGINVVREKIKTWTRQVVYSNKINPTTGRKIPPWKVVILDEAEMMTSDAQSALRRIIETSAKNTRFVIICNYINKIIEPLASRCAKFRFQPISFKAQRERLNFICQQENIICEPEVFDILVDLSQGDLRRAITILQSTCELYSEEEIVKATSVIEVAGIPPLSVAEGLMNFCLTKDIDSIVQKTTDTINEGWDVATIIRQLVLLITENKDLDDAKKAYLALRLAEADACITDGSNEFLILLNICSNMQSVMV</sequence>
<dbReference type="GO" id="GO:0005663">
    <property type="term" value="C:DNA replication factor C complex"/>
    <property type="evidence" value="ECO:0007669"/>
    <property type="project" value="TreeGrafter"/>
</dbReference>
<dbReference type="SUPFAM" id="SSF48019">
    <property type="entry name" value="post-AAA+ oligomerization domain-like"/>
    <property type="match status" value="1"/>
</dbReference>
<dbReference type="PANTHER" id="PTHR11669:SF20">
    <property type="entry name" value="REPLICATION FACTOR C SUBUNIT 4"/>
    <property type="match status" value="1"/>
</dbReference>
<dbReference type="SUPFAM" id="SSF52540">
    <property type="entry name" value="P-loop containing nucleoside triphosphate hydrolases"/>
    <property type="match status" value="1"/>
</dbReference>
<evidence type="ECO:0000256" key="2">
    <source>
        <dbReference type="ARBA" id="ARBA00022705"/>
    </source>
</evidence>
<dbReference type="Proteomes" id="UP000186804">
    <property type="component" value="Unassembled WGS sequence"/>
</dbReference>
<dbReference type="Gene3D" id="3.40.50.300">
    <property type="entry name" value="P-loop containing nucleotide triphosphate hydrolases"/>
    <property type="match status" value="1"/>
</dbReference>
<dbReference type="PANTHER" id="PTHR11669">
    <property type="entry name" value="REPLICATION FACTOR C / DNA POLYMERASE III GAMMA-TAU SUBUNIT"/>
    <property type="match status" value="1"/>
</dbReference>
<dbReference type="Gene3D" id="1.10.8.60">
    <property type="match status" value="1"/>
</dbReference>
<feature type="domain" description="AAA+ ATPase" evidence="5">
    <location>
        <begin position="40"/>
        <end position="176"/>
    </location>
</feature>
<proteinExistence type="inferred from homology"/>
<name>A0A1J4MS13_9CRYT</name>
<keyword evidence="4" id="KW-0067">ATP-binding</keyword>
<dbReference type="CDD" id="cd00009">
    <property type="entry name" value="AAA"/>
    <property type="match status" value="1"/>
</dbReference>
<dbReference type="InterPro" id="IPR013748">
    <property type="entry name" value="Rep_factorC_C"/>
</dbReference>
<dbReference type="GO" id="GO:0005634">
    <property type="term" value="C:nucleus"/>
    <property type="evidence" value="ECO:0007669"/>
    <property type="project" value="TreeGrafter"/>
</dbReference>
<dbReference type="CDD" id="cd18140">
    <property type="entry name" value="HLD_clamp_RFC"/>
    <property type="match status" value="1"/>
</dbReference>
<dbReference type="SMART" id="SM00382">
    <property type="entry name" value="AAA"/>
    <property type="match status" value="1"/>
</dbReference>
<dbReference type="GO" id="GO:0003689">
    <property type="term" value="F:DNA clamp loader activity"/>
    <property type="evidence" value="ECO:0007669"/>
    <property type="project" value="TreeGrafter"/>
</dbReference>
<reference evidence="6 7" key="1">
    <citation type="submission" date="2016-10" db="EMBL/GenBank/DDBJ databases">
        <title>Reductive evolution of mitochondrial metabolism and differential evolution of invasion-related proteins in Cryptosporidium.</title>
        <authorList>
            <person name="Liu S."/>
            <person name="Roellig D.M."/>
            <person name="Guo Y."/>
            <person name="Li N."/>
            <person name="Frace M.A."/>
            <person name="Tang K."/>
            <person name="Zhang L."/>
            <person name="Feng Y."/>
            <person name="Xiao L."/>
        </authorList>
    </citation>
    <scope>NUCLEOTIDE SEQUENCE [LARGE SCALE GENOMIC DNA]</scope>
    <source>
        <strain evidence="6">30847</strain>
    </source>
</reference>
<dbReference type="InterPro" id="IPR050238">
    <property type="entry name" value="DNA_Rep/Repair_Clamp_Loader"/>
</dbReference>
<dbReference type="InterPro" id="IPR003593">
    <property type="entry name" value="AAA+_ATPase"/>
</dbReference>
<evidence type="ECO:0000256" key="4">
    <source>
        <dbReference type="ARBA" id="ARBA00022840"/>
    </source>
</evidence>
<protein>
    <submittedName>
        <fullName evidence="6">Replication factor subunit 4</fullName>
    </submittedName>
</protein>
<dbReference type="VEuPathDB" id="CryptoDB:cand_023760"/>
<evidence type="ECO:0000313" key="7">
    <source>
        <dbReference type="Proteomes" id="UP000186804"/>
    </source>
</evidence>
<accession>A0A1J4MS13</accession>
<dbReference type="RefSeq" id="XP_067068879.1">
    <property type="nucleotide sequence ID" value="XM_067212606.1"/>
</dbReference>
<keyword evidence="7" id="KW-1185">Reference proteome</keyword>
<evidence type="ECO:0000259" key="5">
    <source>
        <dbReference type="SMART" id="SM00382"/>
    </source>
</evidence>
<evidence type="ECO:0000256" key="3">
    <source>
        <dbReference type="ARBA" id="ARBA00022741"/>
    </source>
</evidence>
<dbReference type="AlphaFoldDB" id="A0A1J4MS13"/>
<comment type="caution">
    <text evidence="6">The sequence shown here is derived from an EMBL/GenBank/DDBJ whole genome shotgun (WGS) entry which is preliminary data.</text>
</comment>
<keyword evidence="2" id="KW-0235">DNA replication</keyword>
<evidence type="ECO:0000313" key="6">
    <source>
        <dbReference type="EMBL" id="OII77033.1"/>
    </source>
</evidence>
<dbReference type="Pfam" id="PF21960">
    <property type="entry name" value="RCF1-5-like_lid"/>
    <property type="match status" value="1"/>
</dbReference>
<dbReference type="GO" id="GO:0006261">
    <property type="term" value="P:DNA-templated DNA replication"/>
    <property type="evidence" value="ECO:0007669"/>
    <property type="project" value="TreeGrafter"/>
</dbReference>
<dbReference type="InterPro" id="IPR003959">
    <property type="entry name" value="ATPase_AAA_core"/>
</dbReference>
<keyword evidence="3" id="KW-0547">Nucleotide-binding</keyword>
<dbReference type="InterPro" id="IPR027417">
    <property type="entry name" value="P-loop_NTPase"/>
</dbReference>
<dbReference type="Pfam" id="PF08542">
    <property type="entry name" value="Rep_fac_C"/>
    <property type="match status" value="1"/>
</dbReference>
<evidence type="ECO:0000256" key="1">
    <source>
        <dbReference type="ARBA" id="ARBA00005378"/>
    </source>
</evidence>
<dbReference type="GO" id="GO:0006281">
    <property type="term" value="P:DNA repair"/>
    <property type="evidence" value="ECO:0007669"/>
    <property type="project" value="TreeGrafter"/>
</dbReference>
<gene>
    <name evidence="6" type="ORF">cand_023760</name>
</gene>
<dbReference type="GO" id="GO:0005524">
    <property type="term" value="F:ATP binding"/>
    <property type="evidence" value="ECO:0007669"/>
    <property type="project" value="UniProtKB-KW"/>
</dbReference>
<dbReference type="Pfam" id="PF00004">
    <property type="entry name" value="AAA"/>
    <property type="match status" value="1"/>
</dbReference>
<dbReference type="EMBL" id="LRBS01000048">
    <property type="protein sequence ID" value="OII77033.1"/>
    <property type="molecule type" value="Genomic_DNA"/>
</dbReference>
<organism evidence="6 7">
    <name type="scientific">Cryptosporidium andersoni</name>
    <dbReference type="NCBI Taxonomy" id="117008"/>
    <lineage>
        <taxon>Eukaryota</taxon>
        <taxon>Sar</taxon>
        <taxon>Alveolata</taxon>
        <taxon>Apicomplexa</taxon>
        <taxon>Conoidasida</taxon>
        <taxon>Coccidia</taxon>
        <taxon>Eucoccidiorida</taxon>
        <taxon>Eimeriorina</taxon>
        <taxon>Cryptosporidiidae</taxon>
        <taxon>Cryptosporidium</taxon>
    </lineage>
</organism>